<keyword evidence="3" id="KW-1185">Reference proteome</keyword>
<evidence type="ECO:0000313" key="2">
    <source>
        <dbReference type="EMBL" id="GAA2194432.1"/>
    </source>
</evidence>
<organism evidence="2 3">
    <name type="scientific">Streptomyces bangladeshensis</name>
    <dbReference type="NCBI Taxonomy" id="295352"/>
    <lineage>
        <taxon>Bacteria</taxon>
        <taxon>Bacillati</taxon>
        <taxon>Actinomycetota</taxon>
        <taxon>Actinomycetes</taxon>
        <taxon>Kitasatosporales</taxon>
        <taxon>Streptomycetaceae</taxon>
        <taxon>Streptomyces</taxon>
    </lineage>
</organism>
<evidence type="ECO:0000256" key="1">
    <source>
        <dbReference type="SAM" id="MobiDB-lite"/>
    </source>
</evidence>
<dbReference type="Proteomes" id="UP001501391">
    <property type="component" value="Unassembled WGS sequence"/>
</dbReference>
<name>A0ABN3BEY1_9ACTN</name>
<accession>A0ABN3BEY1</accession>
<sequence>MSRCASKVAWATPAAARRTLASGSPASAMPPPASRCDSGPVGRGSACGAGSGVGSGGLAVSEADCGPANRVLPAVEPGEGSAHGYELTTDGGEWPGHGLVGTGHRVAGDGVNLRETLHGVLLVGDLLPHRRRSPR</sequence>
<comment type="caution">
    <text evidence="2">The sequence shown here is derived from an EMBL/GenBank/DDBJ whole genome shotgun (WGS) entry which is preliminary data.</text>
</comment>
<gene>
    <name evidence="2" type="ORF">GCM10009787_20420</name>
</gene>
<reference evidence="2 3" key="1">
    <citation type="journal article" date="2019" name="Int. J. Syst. Evol. Microbiol.">
        <title>The Global Catalogue of Microorganisms (GCM) 10K type strain sequencing project: providing services to taxonomists for standard genome sequencing and annotation.</title>
        <authorList>
            <consortium name="The Broad Institute Genomics Platform"/>
            <consortium name="The Broad Institute Genome Sequencing Center for Infectious Disease"/>
            <person name="Wu L."/>
            <person name="Ma J."/>
        </authorList>
    </citation>
    <scope>NUCLEOTIDE SEQUENCE [LARGE SCALE GENOMIC DNA]</scope>
    <source>
        <strain evidence="2 3">JCM 14924</strain>
    </source>
</reference>
<dbReference type="EMBL" id="BAAAOQ010000005">
    <property type="protein sequence ID" value="GAA2194432.1"/>
    <property type="molecule type" value="Genomic_DNA"/>
</dbReference>
<protein>
    <submittedName>
        <fullName evidence="2">Uncharacterized protein</fullName>
    </submittedName>
</protein>
<proteinExistence type="predicted"/>
<feature type="region of interest" description="Disordered" evidence="1">
    <location>
        <begin position="15"/>
        <end position="43"/>
    </location>
</feature>
<feature type="region of interest" description="Disordered" evidence="1">
    <location>
        <begin position="75"/>
        <end position="96"/>
    </location>
</feature>
<evidence type="ECO:0000313" key="3">
    <source>
        <dbReference type="Proteomes" id="UP001501391"/>
    </source>
</evidence>